<gene>
    <name evidence="1" type="ORF">HCDG_05700</name>
</gene>
<dbReference type="HOGENOM" id="CLU_1049589_0_0_1"/>
<name>C6HHL9_AJECH</name>
<sequence>MPFSRAKARSQPLIDQNFWDAKKWHALIGQTSNPALSSDFVPGVWSSGSAIVDATGPNEKRSSCSASVTAIIGTSTFSQTNQSSRRYARDNQKHIKLELKPFKSSCSSAGKHKCQQSNVPLGGVSRLGRFLSGLRSRHGKGWVQNRISSWWAAKRVRAPELMKGLNTKRPTASKGAPWPSHPIVYRTYFAYYVLGSETCKFSMHPLGELGMIPQYRDPVYVLPRILSFNLELKYIDNTVGVFHDPFIWVPVILREEVMTMLGISA</sequence>
<dbReference type="VEuPathDB" id="FungiDB:HCDG_05700"/>
<reference evidence="2" key="1">
    <citation type="submission" date="2009-05" db="EMBL/GenBank/DDBJ databases">
        <title>The genome sequence of Ajellomyces capsulatus strain H143.</title>
        <authorList>
            <person name="Champion M."/>
            <person name="Cuomo C.A."/>
            <person name="Ma L.-J."/>
            <person name="Henn M.R."/>
            <person name="Sil A."/>
            <person name="Goldman B."/>
            <person name="Young S.K."/>
            <person name="Kodira C.D."/>
            <person name="Zeng Q."/>
            <person name="Koehrsen M."/>
            <person name="Alvarado L."/>
            <person name="Berlin A.M."/>
            <person name="Borenstein D."/>
            <person name="Chen Z."/>
            <person name="Engels R."/>
            <person name="Freedman E."/>
            <person name="Gellesch M."/>
            <person name="Goldberg J."/>
            <person name="Griggs A."/>
            <person name="Gujja S."/>
            <person name="Heiman D.I."/>
            <person name="Hepburn T.A."/>
            <person name="Howarth C."/>
            <person name="Jen D."/>
            <person name="Larson L."/>
            <person name="Lewis B."/>
            <person name="Mehta T."/>
            <person name="Park D."/>
            <person name="Pearson M."/>
            <person name="Roberts A."/>
            <person name="Saif S."/>
            <person name="Shea T.D."/>
            <person name="Shenoy N."/>
            <person name="Sisk P."/>
            <person name="Stolte C."/>
            <person name="Sykes S."/>
            <person name="Walk T."/>
            <person name="White J."/>
            <person name="Yandava C."/>
            <person name="Klein B."/>
            <person name="McEwen J.G."/>
            <person name="Puccia R."/>
            <person name="Goldman G.H."/>
            <person name="Felipe M.S."/>
            <person name="Nino-Vega G."/>
            <person name="San-Blas G."/>
            <person name="Taylor J.W."/>
            <person name="Mendoza L."/>
            <person name="Galagan J.E."/>
            <person name="Nusbaum C."/>
            <person name="Birren B.W."/>
        </authorList>
    </citation>
    <scope>NUCLEOTIDE SEQUENCE [LARGE SCALE GENOMIC DNA]</scope>
    <source>
        <strain evidence="2">H143</strain>
    </source>
</reference>
<evidence type="ECO:0000313" key="2">
    <source>
        <dbReference type="Proteomes" id="UP000002624"/>
    </source>
</evidence>
<organism evidence="1 2">
    <name type="scientific">Ajellomyces capsulatus (strain H143)</name>
    <name type="common">Darling's disease fungus</name>
    <name type="synonym">Histoplasma capsulatum</name>
    <dbReference type="NCBI Taxonomy" id="544712"/>
    <lineage>
        <taxon>Eukaryota</taxon>
        <taxon>Fungi</taxon>
        <taxon>Dikarya</taxon>
        <taxon>Ascomycota</taxon>
        <taxon>Pezizomycotina</taxon>
        <taxon>Eurotiomycetes</taxon>
        <taxon>Eurotiomycetidae</taxon>
        <taxon>Onygenales</taxon>
        <taxon>Ajellomycetaceae</taxon>
        <taxon>Histoplasma</taxon>
    </lineage>
</organism>
<protein>
    <submittedName>
        <fullName evidence="1">Uncharacterized protein</fullName>
    </submittedName>
</protein>
<evidence type="ECO:0000313" key="1">
    <source>
        <dbReference type="EMBL" id="EER40303.1"/>
    </source>
</evidence>
<accession>C6HHL9</accession>
<dbReference type="Proteomes" id="UP000002624">
    <property type="component" value="Unassembled WGS sequence"/>
</dbReference>
<proteinExistence type="predicted"/>
<dbReference type="EMBL" id="GG692427">
    <property type="protein sequence ID" value="EER40303.1"/>
    <property type="molecule type" value="Genomic_DNA"/>
</dbReference>
<dbReference type="AlphaFoldDB" id="C6HHL9"/>